<accession>A0A3P3DVI6</accession>
<feature type="transmembrane region" description="Helical" evidence="5">
    <location>
        <begin position="404"/>
        <end position="422"/>
    </location>
</feature>
<feature type="transmembrane region" description="Helical" evidence="5">
    <location>
        <begin position="182"/>
        <end position="203"/>
    </location>
</feature>
<evidence type="ECO:0000256" key="2">
    <source>
        <dbReference type="ARBA" id="ARBA00022692"/>
    </source>
</evidence>
<reference evidence="7 8" key="1">
    <citation type="submission" date="2018-11" db="EMBL/GenBank/DDBJ databases">
        <title>Gemmobacter sp. nov., YIM 102744-1 draft genome.</title>
        <authorList>
            <person name="Li G."/>
            <person name="Jiang Y."/>
        </authorList>
    </citation>
    <scope>NUCLEOTIDE SEQUENCE [LARGE SCALE GENOMIC DNA]</scope>
    <source>
        <strain evidence="7 8">YIM 102744-1</strain>
    </source>
</reference>
<feature type="domain" description="ABC transmembrane type-1" evidence="6">
    <location>
        <begin position="58"/>
        <end position="259"/>
    </location>
</feature>
<dbReference type="InterPro" id="IPR035906">
    <property type="entry name" value="MetI-like_sf"/>
</dbReference>
<evidence type="ECO:0000313" key="7">
    <source>
        <dbReference type="EMBL" id="RRH78293.1"/>
    </source>
</evidence>
<evidence type="ECO:0000313" key="8">
    <source>
        <dbReference type="Proteomes" id="UP000282125"/>
    </source>
</evidence>
<evidence type="ECO:0000256" key="3">
    <source>
        <dbReference type="ARBA" id="ARBA00022989"/>
    </source>
</evidence>
<feature type="transmembrane region" description="Helical" evidence="5">
    <location>
        <begin position="241"/>
        <end position="258"/>
    </location>
</feature>
<dbReference type="GO" id="GO:0005886">
    <property type="term" value="C:plasma membrane"/>
    <property type="evidence" value="ECO:0007669"/>
    <property type="project" value="UniProtKB-SubCell"/>
</dbReference>
<dbReference type="Pfam" id="PF00528">
    <property type="entry name" value="BPD_transp_1"/>
    <property type="match status" value="2"/>
</dbReference>
<comment type="caution">
    <text evidence="7">The sequence shown here is derived from an EMBL/GenBank/DDBJ whole genome shotgun (WGS) entry which is preliminary data.</text>
</comment>
<feature type="transmembrane region" description="Helical" evidence="5">
    <location>
        <begin position="6"/>
        <end position="27"/>
    </location>
</feature>
<feature type="transmembrane region" description="Helical" evidence="5">
    <location>
        <begin position="93"/>
        <end position="123"/>
    </location>
</feature>
<comment type="subcellular location">
    <subcellularLocation>
        <location evidence="1 5">Cell membrane</location>
        <topology evidence="1 5">Multi-pass membrane protein</topology>
    </subcellularLocation>
</comment>
<organism evidence="7 8">
    <name type="scientific">Falsigemmobacter faecalis</name>
    <dbReference type="NCBI Taxonomy" id="2488730"/>
    <lineage>
        <taxon>Bacteria</taxon>
        <taxon>Pseudomonadati</taxon>
        <taxon>Pseudomonadota</taxon>
        <taxon>Alphaproteobacteria</taxon>
        <taxon>Rhodobacterales</taxon>
        <taxon>Paracoccaceae</taxon>
        <taxon>Falsigemmobacter</taxon>
    </lineage>
</organism>
<name>A0A3P3DVI6_9RHOB</name>
<gene>
    <name evidence="7" type="ORF">EG244_02080</name>
</gene>
<dbReference type="GO" id="GO:0055085">
    <property type="term" value="P:transmembrane transport"/>
    <property type="evidence" value="ECO:0007669"/>
    <property type="project" value="InterPro"/>
</dbReference>
<comment type="similarity">
    <text evidence="5">Belongs to the binding-protein-dependent transport system permease family.</text>
</comment>
<keyword evidence="5" id="KW-0813">Transport</keyword>
<dbReference type="AlphaFoldDB" id="A0A3P3DVI6"/>
<dbReference type="OrthoDB" id="7056428at2"/>
<evidence type="ECO:0000256" key="1">
    <source>
        <dbReference type="ARBA" id="ARBA00004651"/>
    </source>
</evidence>
<protein>
    <submittedName>
        <fullName evidence="7">Iron ABC transporter permease</fullName>
    </submittedName>
</protein>
<keyword evidence="4 5" id="KW-0472">Membrane</keyword>
<dbReference type="Gene3D" id="1.10.3720.10">
    <property type="entry name" value="MetI-like"/>
    <property type="match status" value="2"/>
</dbReference>
<feature type="transmembrane region" description="Helical" evidence="5">
    <location>
        <begin position="462"/>
        <end position="489"/>
    </location>
</feature>
<dbReference type="PANTHER" id="PTHR43496:SF1">
    <property type="entry name" value="POLYGALACTURONAN_RHAMNOGALACTURONAN TRANSPORT SYSTEM PERMEASE PROTEIN YTEP"/>
    <property type="match status" value="1"/>
</dbReference>
<feature type="domain" description="ABC transmembrane type-1" evidence="6">
    <location>
        <begin position="340"/>
        <end position="530"/>
    </location>
</feature>
<dbReference type="EMBL" id="RRAZ01000002">
    <property type="protein sequence ID" value="RRH78293.1"/>
    <property type="molecule type" value="Genomic_DNA"/>
</dbReference>
<keyword evidence="3 5" id="KW-1133">Transmembrane helix</keyword>
<feature type="transmembrane region" description="Helical" evidence="5">
    <location>
        <begin position="344"/>
        <end position="366"/>
    </location>
</feature>
<dbReference type="PROSITE" id="PS50928">
    <property type="entry name" value="ABC_TM1"/>
    <property type="match status" value="2"/>
</dbReference>
<sequence>MARDPVLLALVVVIFVAIAIFVVFPLAKVLIASLQVRGAWTLDNYGLLAERRLYRTALANSLTVGVLASLFSVFIGYVAAFTLTRLDVPGKKILHLVTILPIVSPPFVSAVSILFLFGFNGLITNQLLGLQDFNIYGFHGVLWSQVFTFAPIAYLALRGVLASISPTLEDAALNVGASKWQVFWKVTFPLTLPGIASAFLIVLIESLADFGNPLVLAGASFPMLAPQAYLEITGSFNLARGAMLAMVLVVPSLTAFAIQRYWIAKRQYVTITGKPTASTSKIVSAPVKWLLYGIVLAFAAVVVMFYGVIIMGSLTKVWGSDYTLSFDHFRYVLTIDWETVTDTLLVAVVTTPISGVLAMLIAFLIVRRNFPGKCALEFGSILSYAVPGTVIGIGYILAFNGAPFYLTGTFAILVLCFVFRYMPVGIQSGVAVLRQIDPSIEEAAQNLGATTLQAFRKVTLPLIAPAFFSALVYGFVRAMTAISAALFLVSANWNLMTAQILAQVGSGRLGVAAAYSMLVILIVLVAIVVINAIVTRMTRHTNNVRF</sequence>
<dbReference type="Proteomes" id="UP000282125">
    <property type="component" value="Unassembled WGS sequence"/>
</dbReference>
<evidence type="ECO:0000256" key="5">
    <source>
        <dbReference type="RuleBase" id="RU363032"/>
    </source>
</evidence>
<evidence type="ECO:0000256" key="4">
    <source>
        <dbReference type="ARBA" id="ARBA00023136"/>
    </source>
</evidence>
<proteinExistence type="inferred from homology"/>
<feature type="transmembrane region" description="Helical" evidence="5">
    <location>
        <begin position="57"/>
        <end position="81"/>
    </location>
</feature>
<feature type="transmembrane region" description="Helical" evidence="5">
    <location>
        <begin position="378"/>
        <end position="398"/>
    </location>
</feature>
<dbReference type="CDD" id="cd06261">
    <property type="entry name" value="TM_PBP2"/>
    <property type="match status" value="2"/>
</dbReference>
<feature type="transmembrane region" description="Helical" evidence="5">
    <location>
        <begin position="509"/>
        <end position="534"/>
    </location>
</feature>
<dbReference type="SUPFAM" id="SSF161098">
    <property type="entry name" value="MetI-like"/>
    <property type="match status" value="2"/>
</dbReference>
<dbReference type="PANTHER" id="PTHR43496">
    <property type="entry name" value="PROTEIN LPLB"/>
    <property type="match status" value="1"/>
</dbReference>
<feature type="transmembrane region" description="Helical" evidence="5">
    <location>
        <begin position="135"/>
        <end position="157"/>
    </location>
</feature>
<evidence type="ECO:0000259" key="6">
    <source>
        <dbReference type="PROSITE" id="PS50928"/>
    </source>
</evidence>
<keyword evidence="2 5" id="KW-0812">Transmembrane</keyword>
<dbReference type="InterPro" id="IPR000515">
    <property type="entry name" value="MetI-like"/>
</dbReference>
<feature type="transmembrane region" description="Helical" evidence="5">
    <location>
        <begin position="289"/>
        <end position="314"/>
    </location>
</feature>
<keyword evidence="8" id="KW-1185">Reference proteome</keyword>